<protein>
    <submittedName>
        <fullName evidence="2">Uncharacterized protein</fullName>
    </submittedName>
</protein>
<gene>
    <name evidence="3" type="ORF">GW779_06760</name>
    <name evidence="2" type="ORF">GW910_06890</name>
</gene>
<dbReference type="Proteomes" id="UP000768163">
    <property type="component" value="Unassembled WGS sequence"/>
</dbReference>
<evidence type="ECO:0000256" key="1">
    <source>
        <dbReference type="SAM" id="MobiDB-lite"/>
    </source>
</evidence>
<feature type="region of interest" description="Disordered" evidence="1">
    <location>
        <begin position="116"/>
        <end position="147"/>
    </location>
</feature>
<feature type="compositionally biased region" description="Basic residues" evidence="1">
    <location>
        <begin position="134"/>
        <end position="147"/>
    </location>
</feature>
<evidence type="ECO:0000313" key="2">
    <source>
        <dbReference type="EMBL" id="NCN65761.1"/>
    </source>
</evidence>
<organism evidence="2 4">
    <name type="scientific">Candidatus Altarchaeum hamiconexum</name>
    <dbReference type="NCBI Taxonomy" id="1803513"/>
    <lineage>
        <taxon>Archaea</taxon>
        <taxon>Candidatus Altarchaeota</taxon>
        <taxon>Candidatus Altiarchaeia</taxon>
        <taxon>Candidatus Altarchaeales</taxon>
        <taxon>Candidatus Altarchaeaceae</taxon>
        <taxon>Candidatus Altarchaeum</taxon>
    </lineage>
</organism>
<accession>A0A8J8CFC9</accession>
<feature type="compositionally biased region" description="Basic and acidic residues" evidence="1">
    <location>
        <begin position="116"/>
        <end position="133"/>
    </location>
</feature>
<name>A0A8J8CFC9_9ARCH</name>
<reference evidence="2" key="1">
    <citation type="submission" date="2019-11" db="EMBL/GenBank/DDBJ databases">
        <title>Lipid analysis of CO2-rich subsurface aquifers suggests an autotrophy-based deep biosphere with lysolipids enriched in CPR bacteria.</title>
        <authorList>
            <person name="Probst A.J."/>
            <person name="Elling F.J."/>
            <person name="Castelle C.J."/>
            <person name="Zhu Q."/>
            <person name="Elvert M."/>
            <person name="Birarda G."/>
            <person name="Holman H.-Y."/>
            <person name="Lane K.R."/>
            <person name="Ladd B."/>
            <person name="Ryan M.C."/>
            <person name="Woyke T."/>
            <person name="Hinrichs K.-U."/>
            <person name="Banfield J.F."/>
        </authorList>
    </citation>
    <scope>NUCLEOTIDE SEQUENCE</scope>
    <source>
        <strain evidence="2">CG_2015-01_33_1645</strain>
        <strain evidence="3">CG_2015-04_33_537</strain>
    </source>
</reference>
<dbReference type="EMBL" id="JAACVF010000236">
    <property type="protein sequence ID" value="NCN65761.1"/>
    <property type="molecule type" value="Genomic_DNA"/>
</dbReference>
<dbReference type="EMBL" id="JAACQH010000177">
    <property type="protein sequence ID" value="NCS92080.1"/>
    <property type="molecule type" value="Genomic_DNA"/>
</dbReference>
<dbReference type="Proteomes" id="UP000738826">
    <property type="component" value="Unassembled WGS sequence"/>
</dbReference>
<dbReference type="AlphaFoldDB" id="A0A8J8CFC9"/>
<sequence>MKGKIISVVQNSVVIKADVRTDIKGGIMYGMDSKGWLDADSSVKFNPNKLLNYEILSDDKVLGKISNVIGKVNDFFLVCDLYDKGITLDMMGEDVEILKRTHNKKKQHIRHKNYKYEKRTSEDNLNRREEKNVKYKKTTWQKQTAKR</sequence>
<evidence type="ECO:0000313" key="4">
    <source>
        <dbReference type="Proteomes" id="UP000768163"/>
    </source>
</evidence>
<proteinExistence type="predicted"/>
<evidence type="ECO:0000313" key="3">
    <source>
        <dbReference type="EMBL" id="NCS92080.1"/>
    </source>
</evidence>
<comment type="caution">
    <text evidence="2">The sequence shown here is derived from an EMBL/GenBank/DDBJ whole genome shotgun (WGS) entry which is preliminary data.</text>
</comment>